<dbReference type="Proteomes" id="UP001438707">
    <property type="component" value="Unassembled WGS sequence"/>
</dbReference>
<sequence>MQTGVTGKEEAPEVYSRDGFTSTSASRTSGRGKHQLGAIKAEEASLGRSNNVGNTQYRRALHALTSASVYVPYKMHASRTQEANPASQHLQGNEEDDAIFGKARSSPDEQQHVWKNDLDPVVATSSAKATALRGLDTLFGATGTNLARRALQALGDSNIPDEPSNSEDWFIAVNGLLLAHQASHQATKAAQLIGQPGQQEAAEAAESLGKEAAEQARAVLYAGFGAVARAVSGAGEQAKIAGHMAGMDAFYLAEQAANMSAMYYGQAAAAVGVCLASSEQITYTPSQGDADPWS</sequence>
<gene>
    <name evidence="2" type="ORF">WJX74_007741</name>
</gene>
<feature type="region of interest" description="Disordered" evidence="1">
    <location>
        <begin position="1"/>
        <end position="42"/>
    </location>
</feature>
<accession>A0AAW1QHZ7</accession>
<protein>
    <submittedName>
        <fullName evidence="2">Uncharacterized protein</fullName>
    </submittedName>
</protein>
<organism evidence="2 3">
    <name type="scientific">Apatococcus lobatus</name>
    <dbReference type="NCBI Taxonomy" id="904363"/>
    <lineage>
        <taxon>Eukaryota</taxon>
        <taxon>Viridiplantae</taxon>
        <taxon>Chlorophyta</taxon>
        <taxon>core chlorophytes</taxon>
        <taxon>Trebouxiophyceae</taxon>
        <taxon>Chlorellales</taxon>
        <taxon>Chlorellaceae</taxon>
        <taxon>Apatococcus</taxon>
    </lineage>
</organism>
<evidence type="ECO:0000256" key="1">
    <source>
        <dbReference type="SAM" id="MobiDB-lite"/>
    </source>
</evidence>
<proteinExistence type="predicted"/>
<keyword evidence="3" id="KW-1185">Reference proteome</keyword>
<comment type="caution">
    <text evidence="2">The sequence shown here is derived from an EMBL/GenBank/DDBJ whole genome shotgun (WGS) entry which is preliminary data.</text>
</comment>
<dbReference type="AlphaFoldDB" id="A0AAW1QHZ7"/>
<reference evidence="2 3" key="1">
    <citation type="journal article" date="2024" name="Nat. Commun.">
        <title>Phylogenomics reveals the evolutionary origins of lichenization in chlorophyte algae.</title>
        <authorList>
            <person name="Puginier C."/>
            <person name="Libourel C."/>
            <person name="Otte J."/>
            <person name="Skaloud P."/>
            <person name="Haon M."/>
            <person name="Grisel S."/>
            <person name="Petersen M."/>
            <person name="Berrin J.G."/>
            <person name="Delaux P.M."/>
            <person name="Dal Grande F."/>
            <person name="Keller J."/>
        </authorList>
    </citation>
    <scope>NUCLEOTIDE SEQUENCE [LARGE SCALE GENOMIC DNA]</scope>
    <source>
        <strain evidence="2 3">SAG 2145</strain>
    </source>
</reference>
<evidence type="ECO:0000313" key="2">
    <source>
        <dbReference type="EMBL" id="KAK9821064.1"/>
    </source>
</evidence>
<dbReference type="EMBL" id="JALJOS010000041">
    <property type="protein sequence ID" value="KAK9821064.1"/>
    <property type="molecule type" value="Genomic_DNA"/>
</dbReference>
<evidence type="ECO:0000313" key="3">
    <source>
        <dbReference type="Proteomes" id="UP001438707"/>
    </source>
</evidence>
<name>A0AAW1QHZ7_9CHLO</name>